<accession>A0A915A379</accession>
<dbReference type="Pfam" id="PF24342">
    <property type="entry name" value="OB_DEPS-1_2nd"/>
    <property type="match status" value="1"/>
</dbReference>
<evidence type="ECO:0000313" key="3">
    <source>
        <dbReference type="WBParaSite" id="PgE345_g001_t01"/>
    </source>
</evidence>
<feature type="domain" description="P-granule-associated protein DEPS-1 second OB-fold" evidence="1">
    <location>
        <begin position="150"/>
        <end position="229"/>
    </location>
</feature>
<organism evidence="2 3">
    <name type="scientific">Parascaris univalens</name>
    <name type="common">Nematode worm</name>
    <dbReference type="NCBI Taxonomy" id="6257"/>
    <lineage>
        <taxon>Eukaryota</taxon>
        <taxon>Metazoa</taxon>
        <taxon>Ecdysozoa</taxon>
        <taxon>Nematoda</taxon>
        <taxon>Chromadorea</taxon>
        <taxon>Rhabditida</taxon>
        <taxon>Spirurina</taxon>
        <taxon>Ascaridomorpha</taxon>
        <taxon>Ascaridoidea</taxon>
        <taxon>Ascarididae</taxon>
        <taxon>Parascaris</taxon>
    </lineage>
</organism>
<evidence type="ECO:0000259" key="1">
    <source>
        <dbReference type="Pfam" id="PF24342"/>
    </source>
</evidence>
<protein>
    <recommendedName>
        <fullName evidence="1">p-granule-associated protein DEPS-1 second OB-fold domain-containing protein</fullName>
    </recommendedName>
</protein>
<dbReference type="WBParaSite" id="PgE345_g001_t01">
    <property type="protein sequence ID" value="PgE345_g001_t01"/>
    <property type="gene ID" value="PgE345_g001"/>
</dbReference>
<sequence>WKHCGETRPLGDEWKGTSKVVQSKRATAFPRFLSISCVTAVCKPTVGADKKGEVSRSFSGEMREGRICGLVVSEPKLVHPYIMQAVFVDKNSPLLFTRCYDLSDRPYGSRVERKYVEKKDKERKLLPGDWIEFGAPIGGYIRDYEKVFPLCENRVVGGKLQVESICVFSPRTENVEVICVSELFGRVAVSIETSERFLANVALKCWLRVEVYRMTVAVTFSECIGVASDQSFVAATVGF</sequence>
<keyword evidence="2" id="KW-1185">Reference proteome</keyword>
<dbReference type="InterPro" id="IPR057143">
    <property type="entry name" value="OB_DEPS-1_2nd"/>
</dbReference>
<reference evidence="3" key="1">
    <citation type="submission" date="2022-11" db="UniProtKB">
        <authorList>
            <consortium name="WormBaseParasite"/>
        </authorList>
    </citation>
    <scope>IDENTIFICATION</scope>
</reference>
<dbReference type="AlphaFoldDB" id="A0A915A379"/>
<evidence type="ECO:0000313" key="2">
    <source>
        <dbReference type="Proteomes" id="UP000887569"/>
    </source>
</evidence>
<name>A0A915A379_PARUN</name>
<proteinExistence type="predicted"/>
<dbReference type="Proteomes" id="UP000887569">
    <property type="component" value="Unplaced"/>
</dbReference>